<dbReference type="EMBL" id="CADIJQ010000006">
    <property type="protein sequence ID" value="CAB3720590.1"/>
    <property type="molecule type" value="Genomic_DNA"/>
</dbReference>
<keyword evidence="4" id="KW-0145">Chemotaxis</keyword>
<dbReference type="PROSITE" id="PS50885">
    <property type="entry name" value="HAMP"/>
    <property type="match status" value="1"/>
</dbReference>
<dbReference type="Pfam" id="PF00672">
    <property type="entry name" value="HAMP"/>
    <property type="match status" value="1"/>
</dbReference>
<dbReference type="PANTHER" id="PTHR43531:SF14">
    <property type="entry name" value="METHYL-ACCEPTING CHEMOTAXIS PROTEIN I-RELATED"/>
    <property type="match status" value="1"/>
</dbReference>
<name>A0A6S7AAR3_9BURK</name>
<dbReference type="InterPro" id="IPR004089">
    <property type="entry name" value="MCPsignal_dom"/>
</dbReference>
<organism evidence="16 17">
    <name type="scientific">Achromobacter kerstersii</name>
    <dbReference type="NCBI Taxonomy" id="1353890"/>
    <lineage>
        <taxon>Bacteria</taxon>
        <taxon>Pseudomonadati</taxon>
        <taxon>Pseudomonadota</taxon>
        <taxon>Betaproteobacteria</taxon>
        <taxon>Burkholderiales</taxon>
        <taxon>Alcaligenaceae</taxon>
        <taxon>Achromobacter</taxon>
    </lineage>
</organism>
<dbReference type="InterPro" id="IPR035440">
    <property type="entry name" value="4HB_MCP_dom_sf"/>
</dbReference>
<accession>A0A6S7AAR3</accession>
<dbReference type="InterPro" id="IPR003660">
    <property type="entry name" value="HAMP_dom"/>
</dbReference>
<evidence type="ECO:0000256" key="4">
    <source>
        <dbReference type="ARBA" id="ARBA00022500"/>
    </source>
</evidence>
<feature type="transmembrane region" description="Helical" evidence="13">
    <location>
        <begin position="206"/>
        <end position="224"/>
    </location>
</feature>
<evidence type="ECO:0000256" key="6">
    <source>
        <dbReference type="ARBA" id="ARBA00022692"/>
    </source>
</evidence>
<evidence type="ECO:0000256" key="5">
    <source>
        <dbReference type="ARBA" id="ARBA00022519"/>
    </source>
</evidence>
<dbReference type="GO" id="GO:0006935">
    <property type="term" value="P:chemotaxis"/>
    <property type="evidence" value="ECO:0007669"/>
    <property type="project" value="UniProtKB-KW"/>
</dbReference>
<reference evidence="16 17" key="1">
    <citation type="submission" date="2020-04" db="EMBL/GenBank/DDBJ databases">
        <authorList>
            <person name="De Canck E."/>
        </authorList>
    </citation>
    <scope>NUCLEOTIDE SEQUENCE [LARGE SCALE GENOMIC DNA]</scope>
    <source>
        <strain evidence="16 17">LMG 3441</strain>
    </source>
</reference>
<proteinExistence type="inferred from homology"/>
<dbReference type="InterPro" id="IPR004090">
    <property type="entry name" value="Chemotax_Me-accpt_rcpt"/>
</dbReference>
<sequence length="545" mass="58074">MSLQHSLYLGTTRMTQFLKDITIRRMILCTLLMISALITGLSAISVNGLRSAGEALADSNELLHEVSALSRVNDQIMRARLRLSRQLEYASDGQAAQAAEEGRSIDAALNEARKQQAVFIDLAKKDAPTAILEPMQAGFDALVNGGIAVQRQHLDAGDIPRARAHAASAVVASSRAFGKSIENYEAYAKERETQLWADAANKRQQAYIGMGVVLGICLLLLVLGDRYVVVFVRQPLESIKAHFRRIASGDLTAPIPHYGANCVGQMIPYLQEMQASLVRTVHAVREGVIEINTGSSEIAAGNQDLSSRTEQQAASLEETAASMEQLLSTVTSNAENARQANQMAATASEVVQRGGQAVKQAVSTMREIAQDSGRIEDIVSVIDGIAFQTNILALNAAVEAARAGEEGKGFAVVAAEVRSLAQRSAGAAKEIKQLLNTSGATVQAGSVQVEAAGRTMEEILSTIERLTLLVNDIASASHEQVTGIDQVNTAVNQMDQVTQQNAALVEEAAAAASSLETQAQRLQSAVSAFRLPPLIQDQRAIAIAA</sequence>
<evidence type="ECO:0000256" key="13">
    <source>
        <dbReference type="SAM" id="Phobius"/>
    </source>
</evidence>
<dbReference type="PANTHER" id="PTHR43531">
    <property type="entry name" value="PROTEIN ICFG"/>
    <property type="match status" value="1"/>
</dbReference>
<dbReference type="SUPFAM" id="SSF58104">
    <property type="entry name" value="Methyl-accepting chemotaxis protein (MCP) signaling domain"/>
    <property type="match status" value="1"/>
</dbReference>
<dbReference type="FunFam" id="1.10.287.950:FF:000001">
    <property type="entry name" value="Methyl-accepting chemotaxis sensory transducer"/>
    <property type="match status" value="1"/>
</dbReference>
<dbReference type="InterPro" id="IPR051310">
    <property type="entry name" value="MCP_chemotaxis"/>
</dbReference>
<evidence type="ECO:0000313" key="16">
    <source>
        <dbReference type="EMBL" id="CAB3720590.1"/>
    </source>
</evidence>
<evidence type="ECO:0000256" key="12">
    <source>
        <dbReference type="SAM" id="Coils"/>
    </source>
</evidence>
<dbReference type="Proteomes" id="UP000494269">
    <property type="component" value="Unassembled WGS sequence"/>
</dbReference>
<keyword evidence="6 13" id="KW-0812">Transmembrane</keyword>
<evidence type="ECO:0000313" key="17">
    <source>
        <dbReference type="Proteomes" id="UP000494269"/>
    </source>
</evidence>
<keyword evidence="7 13" id="KW-1133">Transmembrane helix</keyword>
<comment type="similarity">
    <text evidence="10">Belongs to the methyl-accepting chemotaxis (MCP) protein family.</text>
</comment>
<keyword evidence="9 11" id="KW-0807">Transducer</keyword>
<evidence type="ECO:0000256" key="8">
    <source>
        <dbReference type="ARBA" id="ARBA00023136"/>
    </source>
</evidence>
<evidence type="ECO:0000256" key="1">
    <source>
        <dbReference type="ARBA" id="ARBA00004429"/>
    </source>
</evidence>
<dbReference type="PROSITE" id="PS50111">
    <property type="entry name" value="CHEMOTAXIS_TRANSDUC_2"/>
    <property type="match status" value="1"/>
</dbReference>
<keyword evidence="17" id="KW-1185">Reference proteome</keyword>
<keyword evidence="8 13" id="KW-0472">Membrane</keyword>
<dbReference type="AlphaFoldDB" id="A0A6S7AAR3"/>
<evidence type="ECO:0000259" key="14">
    <source>
        <dbReference type="PROSITE" id="PS50111"/>
    </source>
</evidence>
<dbReference type="CDD" id="cd11386">
    <property type="entry name" value="MCP_signal"/>
    <property type="match status" value="1"/>
</dbReference>
<dbReference type="GO" id="GO:0007165">
    <property type="term" value="P:signal transduction"/>
    <property type="evidence" value="ECO:0007669"/>
    <property type="project" value="UniProtKB-KW"/>
</dbReference>
<feature type="coiled-coil region" evidence="12">
    <location>
        <begin position="487"/>
        <end position="525"/>
    </location>
</feature>
<gene>
    <name evidence="16" type="primary">tar_3</name>
    <name evidence="16" type="ORF">LMG3441_03785</name>
</gene>
<dbReference type="InterPro" id="IPR003122">
    <property type="entry name" value="Tar_rcpt_lig-bd"/>
</dbReference>
<dbReference type="GO" id="GO:0005886">
    <property type="term" value="C:plasma membrane"/>
    <property type="evidence" value="ECO:0007669"/>
    <property type="project" value="UniProtKB-SubCell"/>
</dbReference>
<evidence type="ECO:0000256" key="3">
    <source>
        <dbReference type="ARBA" id="ARBA00022481"/>
    </source>
</evidence>
<keyword evidence="2" id="KW-1003">Cell membrane</keyword>
<comment type="subcellular location">
    <subcellularLocation>
        <location evidence="1">Cell inner membrane</location>
        <topology evidence="1">Multi-pass membrane protein</topology>
    </subcellularLocation>
</comment>
<evidence type="ECO:0000256" key="7">
    <source>
        <dbReference type="ARBA" id="ARBA00022989"/>
    </source>
</evidence>
<keyword evidence="3" id="KW-0488">Methylation</keyword>
<evidence type="ECO:0000259" key="15">
    <source>
        <dbReference type="PROSITE" id="PS50885"/>
    </source>
</evidence>
<protein>
    <submittedName>
        <fullName evidence="16">Methyl-accepting chemotaxis protein II</fullName>
    </submittedName>
</protein>
<keyword evidence="12" id="KW-0175">Coiled coil</keyword>
<keyword evidence="5" id="KW-0997">Cell inner membrane</keyword>
<evidence type="ECO:0000256" key="2">
    <source>
        <dbReference type="ARBA" id="ARBA00022475"/>
    </source>
</evidence>
<evidence type="ECO:0000256" key="11">
    <source>
        <dbReference type="PROSITE-ProRule" id="PRU00284"/>
    </source>
</evidence>
<evidence type="ECO:0000256" key="10">
    <source>
        <dbReference type="ARBA" id="ARBA00029447"/>
    </source>
</evidence>
<dbReference type="GO" id="GO:0004888">
    <property type="term" value="F:transmembrane signaling receptor activity"/>
    <property type="evidence" value="ECO:0007669"/>
    <property type="project" value="InterPro"/>
</dbReference>
<dbReference type="SUPFAM" id="SSF47170">
    <property type="entry name" value="Aspartate receptor, ligand-binding domain"/>
    <property type="match status" value="1"/>
</dbReference>
<dbReference type="PRINTS" id="PR00260">
    <property type="entry name" value="CHEMTRNSDUCR"/>
</dbReference>
<dbReference type="SMART" id="SM00304">
    <property type="entry name" value="HAMP"/>
    <property type="match status" value="1"/>
</dbReference>
<feature type="domain" description="Methyl-accepting transducer" evidence="14">
    <location>
        <begin position="287"/>
        <end position="516"/>
    </location>
</feature>
<dbReference type="Pfam" id="PF02203">
    <property type="entry name" value="TarH"/>
    <property type="match status" value="1"/>
</dbReference>
<dbReference type="SMART" id="SM00283">
    <property type="entry name" value="MA"/>
    <property type="match status" value="1"/>
</dbReference>
<dbReference type="Gene3D" id="1.10.287.950">
    <property type="entry name" value="Methyl-accepting chemotaxis protein"/>
    <property type="match status" value="1"/>
</dbReference>
<dbReference type="CDD" id="cd06225">
    <property type="entry name" value="HAMP"/>
    <property type="match status" value="1"/>
</dbReference>
<feature type="domain" description="HAMP" evidence="15">
    <location>
        <begin position="230"/>
        <end position="282"/>
    </location>
</feature>
<dbReference type="Pfam" id="PF00015">
    <property type="entry name" value="MCPsignal"/>
    <property type="match status" value="1"/>
</dbReference>
<evidence type="ECO:0000256" key="9">
    <source>
        <dbReference type="ARBA" id="ARBA00023224"/>
    </source>
</evidence>